<protein>
    <recommendedName>
        <fullName evidence="11 12">DNA repair protein RadA</fullName>
    </recommendedName>
</protein>
<dbReference type="GO" id="GO:0000725">
    <property type="term" value="P:recombinational repair"/>
    <property type="evidence" value="ECO:0007669"/>
    <property type="project" value="UniProtKB-UniRule"/>
</dbReference>
<dbReference type="eggNOG" id="COG1066">
    <property type="taxonomic scope" value="Bacteria"/>
</dbReference>
<evidence type="ECO:0000256" key="12">
    <source>
        <dbReference type="NCBIfam" id="TIGR00416"/>
    </source>
</evidence>
<evidence type="ECO:0000259" key="14">
    <source>
        <dbReference type="PROSITE" id="PS50162"/>
    </source>
</evidence>
<evidence type="ECO:0000256" key="3">
    <source>
        <dbReference type="ARBA" id="ARBA00022763"/>
    </source>
</evidence>
<dbReference type="InterPro" id="IPR027417">
    <property type="entry name" value="P-loop_NTPase"/>
</dbReference>
<evidence type="ECO:0000313" key="18">
    <source>
        <dbReference type="EMBL" id="QEZ69304.1"/>
    </source>
</evidence>
<dbReference type="HAMAP" id="MF_01498">
    <property type="entry name" value="RadA_bact"/>
    <property type="match status" value="1"/>
</dbReference>
<evidence type="ECO:0000313" key="16">
    <source>
        <dbReference type="EMBL" id="QEZ69227.1"/>
    </source>
</evidence>
<dbReference type="Gene3D" id="3.40.50.300">
    <property type="entry name" value="P-loop containing nucleotide triphosphate hydrolases"/>
    <property type="match status" value="1"/>
</dbReference>
<dbReference type="RefSeq" id="WP_025162202.1">
    <property type="nucleotide sequence ID" value="NZ_BROK01000082.1"/>
</dbReference>
<dbReference type="InterPro" id="IPR020588">
    <property type="entry name" value="RecA_ATP-bd"/>
</dbReference>
<evidence type="ECO:0000256" key="10">
    <source>
        <dbReference type="ARBA" id="ARBA00023204"/>
    </source>
</evidence>
<dbReference type="GO" id="GO:0004252">
    <property type="term" value="F:serine-type endopeptidase activity"/>
    <property type="evidence" value="ECO:0007669"/>
    <property type="project" value="InterPro"/>
</dbReference>
<dbReference type="PRINTS" id="PR01874">
    <property type="entry name" value="DNAREPAIRADA"/>
</dbReference>
<dbReference type="Proteomes" id="UP000326961">
    <property type="component" value="Chromosome"/>
</dbReference>
<keyword evidence="10 11" id="KW-0234">DNA repair</keyword>
<dbReference type="GO" id="GO:0006508">
    <property type="term" value="P:proteolysis"/>
    <property type="evidence" value="ECO:0007669"/>
    <property type="project" value="InterPro"/>
</dbReference>
<comment type="function">
    <text evidence="13">DNA-dependent ATPase involved in processing of recombination intermediates, plays a role in repairing DNA breaks. Stimulates the branch migration of RecA-mediated strand transfer reactions, allowing the 3' invading strand to extend heteroduplex DNA faster. Binds ssDNA in the presence of ADP but not other nucleotides, has ATPase activity that is stimulated by ssDNA and various branched DNA structures, but inhibited by SSB. Does not have RecA's homology-searching function.</text>
</comment>
<sequence>MAKIKTKYVCQECGYENSKWLGKCPECSKWNTFVEEIEEKTSKSNKEVFVIDKSSSRPLNINSIETIKEQRFSTCINELDRVLGGGVVKGSLVLVGGDPGIGKSTLLIQVSSNVANSGKKVLYISGEESASQIKMRAQRLGIKSDNLYIFAENNLSIIEAHLESVNPDLIILDSIQTVFSPEITSAPGTVSQIKEGTSRFMKISKKMGISTFVVGHVTKEGALAGPKVLEHMVDTVLYFEGERFNTYRLIRAVKNRFGSTNELGVFEMREVGLVELENPSKILIAEKPKDVAGSIIISTVEGTRPMLLELQALASPTSFGIPKRTATGVDYNRVSLLMAVLEKRVGMQIQNQDIYINVVGGIKINEPSIDLGIVMAIASSFRNIPIDGNVAITGEVGLTGEVRAVSFIEKRIAECKKLGFTKIVIPKSNYEAVKDVKGIDICPVDSVRQAINMVLGGNR</sequence>
<dbReference type="Pfam" id="PF18073">
    <property type="entry name" value="Zn_ribbon_LapB"/>
    <property type="match status" value="1"/>
</dbReference>
<dbReference type="EMBL" id="CP032452">
    <property type="protein sequence ID" value="QEZ69304.1"/>
    <property type="molecule type" value="Genomic_DNA"/>
</dbReference>
<dbReference type="InterPro" id="IPR008269">
    <property type="entry name" value="Lon_proteolytic"/>
</dbReference>
<evidence type="ECO:0000256" key="8">
    <source>
        <dbReference type="ARBA" id="ARBA00023016"/>
    </source>
</evidence>
<feature type="region of interest" description="Lon-protease-like" evidence="11">
    <location>
        <begin position="353"/>
        <end position="459"/>
    </location>
</feature>
<dbReference type="GO" id="GO:0003684">
    <property type="term" value="F:damaged DNA binding"/>
    <property type="evidence" value="ECO:0007669"/>
    <property type="project" value="InterPro"/>
</dbReference>
<dbReference type="SUPFAM" id="SSF52540">
    <property type="entry name" value="P-loop containing nucleoside triphosphate hydrolases"/>
    <property type="match status" value="1"/>
</dbReference>
<dbReference type="AlphaFoldDB" id="A0A1X2JEA2"/>
<dbReference type="PANTHER" id="PTHR32472:SF10">
    <property type="entry name" value="DNA REPAIR PROTEIN RADA-LIKE PROTEIN"/>
    <property type="match status" value="1"/>
</dbReference>
<evidence type="ECO:0000313" key="15">
    <source>
        <dbReference type="EMBL" id="NME11182.1"/>
    </source>
</evidence>
<dbReference type="InterPro" id="IPR003593">
    <property type="entry name" value="AAA+_ATPase"/>
</dbReference>
<dbReference type="InterPro" id="IPR004504">
    <property type="entry name" value="DNA_repair_RadA"/>
</dbReference>
<dbReference type="InterPro" id="IPR014721">
    <property type="entry name" value="Ribsml_uS5_D2-typ_fold_subgr"/>
</dbReference>
<keyword evidence="4 13" id="KW-0863">Zinc-finger</keyword>
<comment type="similarity">
    <text evidence="11 13">Belongs to the RecA family. RadA subfamily.</text>
</comment>
<evidence type="ECO:0000256" key="4">
    <source>
        <dbReference type="ARBA" id="ARBA00022771"/>
    </source>
</evidence>
<keyword evidence="6 13" id="KW-0862">Zinc</keyword>
<reference evidence="16 19" key="1">
    <citation type="submission" date="2018-09" db="EMBL/GenBank/DDBJ databases">
        <title>A clostridial neurotoxin that targets Anopheles mosquitoes.</title>
        <authorList>
            <person name="Contreras E."/>
            <person name="Masuyer G."/>
            <person name="Qureshi N."/>
            <person name="Chawla S."/>
            <person name="Lim H.L."/>
            <person name="Chen J."/>
            <person name="Stenmark P."/>
            <person name="Gill S."/>
        </authorList>
    </citation>
    <scope>NUCLEOTIDE SEQUENCE [LARGE SCALE GENOMIC DNA]</scope>
    <source>
        <strain evidence="16 19">Cbm</strain>
    </source>
</reference>
<gene>
    <name evidence="11 15" type="primary">radA</name>
    <name evidence="16" type="ORF">D4A35_09960</name>
    <name evidence="17" type="ORF">D4A35_10005</name>
    <name evidence="18" type="ORF">D4A35_10380</name>
    <name evidence="15" type="ORF">HF875_16735</name>
</gene>
<dbReference type="PROSITE" id="PS50162">
    <property type="entry name" value="RECA_2"/>
    <property type="match status" value="1"/>
</dbReference>
<evidence type="ECO:0000256" key="7">
    <source>
        <dbReference type="ARBA" id="ARBA00022840"/>
    </source>
</evidence>
<dbReference type="EMBL" id="CP032452">
    <property type="protein sequence ID" value="QEZ69235.1"/>
    <property type="molecule type" value="Genomic_DNA"/>
</dbReference>
<evidence type="ECO:0000313" key="17">
    <source>
        <dbReference type="EMBL" id="QEZ69235.1"/>
    </source>
</evidence>
<evidence type="ECO:0000256" key="13">
    <source>
        <dbReference type="RuleBase" id="RU003555"/>
    </source>
</evidence>
<feature type="binding site" evidence="11">
    <location>
        <begin position="97"/>
        <end position="104"/>
    </location>
    <ligand>
        <name>ATP</name>
        <dbReference type="ChEBI" id="CHEBI:30616"/>
    </ligand>
</feature>
<keyword evidence="1 11" id="KW-0479">Metal-binding</keyword>
<dbReference type="Pfam" id="PF05362">
    <property type="entry name" value="Lon_C"/>
    <property type="match status" value="1"/>
</dbReference>
<evidence type="ECO:0000256" key="11">
    <source>
        <dbReference type="HAMAP-Rule" id="MF_01498"/>
    </source>
</evidence>
<dbReference type="EMBL" id="CP032452">
    <property type="protein sequence ID" value="QEZ69227.1"/>
    <property type="molecule type" value="Genomic_DNA"/>
</dbReference>
<keyword evidence="3 11" id="KW-0227">DNA damage</keyword>
<dbReference type="Gene3D" id="3.30.230.10">
    <property type="match status" value="1"/>
</dbReference>
<comment type="domain">
    <text evidence="11">The middle region has homology to RecA with ATPase motifs including the RadA KNRFG motif, while the C-terminus is homologous to Lon protease.</text>
</comment>
<feature type="short sequence motif" description="RadA KNRFG motif" evidence="11">
    <location>
        <begin position="254"/>
        <end position="258"/>
    </location>
</feature>
<evidence type="ECO:0000313" key="20">
    <source>
        <dbReference type="Proteomes" id="UP000573963"/>
    </source>
</evidence>
<evidence type="ECO:0000256" key="6">
    <source>
        <dbReference type="ARBA" id="ARBA00022833"/>
    </source>
</evidence>
<keyword evidence="9 11" id="KW-0238">DNA-binding</keyword>
<dbReference type="Proteomes" id="UP000573963">
    <property type="component" value="Unassembled WGS sequence"/>
</dbReference>
<dbReference type="GO" id="GO:0008270">
    <property type="term" value="F:zinc ion binding"/>
    <property type="evidence" value="ECO:0007669"/>
    <property type="project" value="UniProtKB-KW"/>
</dbReference>
<evidence type="ECO:0000256" key="9">
    <source>
        <dbReference type="ARBA" id="ARBA00023125"/>
    </source>
</evidence>
<keyword evidence="2 11" id="KW-0547">Nucleotide-binding</keyword>
<dbReference type="STRING" id="1490.B2H97_15165"/>
<dbReference type="NCBIfam" id="TIGR00416">
    <property type="entry name" value="sms"/>
    <property type="match status" value="1"/>
</dbReference>
<dbReference type="GO" id="GO:0005524">
    <property type="term" value="F:ATP binding"/>
    <property type="evidence" value="ECO:0007669"/>
    <property type="project" value="UniProtKB-UniRule"/>
</dbReference>
<dbReference type="FunFam" id="3.40.50.300:FF:000050">
    <property type="entry name" value="DNA repair protein RadA"/>
    <property type="match status" value="1"/>
</dbReference>
<dbReference type="Pfam" id="PF13481">
    <property type="entry name" value="AAA_25"/>
    <property type="match status" value="1"/>
</dbReference>
<name>A0A1X2JEA2_PARBF</name>
<dbReference type="InterPro" id="IPR041166">
    <property type="entry name" value="Rubredoxin_2"/>
</dbReference>
<accession>A0A1X2JEA2</accession>
<evidence type="ECO:0000256" key="2">
    <source>
        <dbReference type="ARBA" id="ARBA00022741"/>
    </source>
</evidence>
<dbReference type="GO" id="GO:0005829">
    <property type="term" value="C:cytosol"/>
    <property type="evidence" value="ECO:0007669"/>
    <property type="project" value="TreeGrafter"/>
</dbReference>
<dbReference type="SMART" id="SM00382">
    <property type="entry name" value="AAA"/>
    <property type="match status" value="1"/>
</dbReference>
<dbReference type="SUPFAM" id="SSF54211">
    <property type="entry name" value="Ribosomal protein S5 domain 2-like"/>
    <property type="match status" value="1"/>
</dbReference>
<evidence type="ECO:0000256" key="5">
    <source>
        <dbReference type="ARBA" id="ARBA00022801"/>
    </source>
</evidence>
<dbReference type="CDD" id="cd01121">
    <property type="entry name" value="RadA_SMS_N"/>
    <property type="match status" value="1"/>
</dbReference>
<feature type="domain" description="RecA family profile 1" evidence="14">
    <location>
        <begin position="68"/>
        <end position="217"/>
    </location>
</feature>
<dbReference type="GO" id="GO:0004176">
    <property type="term" value="F:ATP-dependent peptidase activity"/>
    <property type="evidence" value="ECO:0007669"/>
    <property type="project" value="InterPro"/>
</dbReference>
<reference evidence="15 20" key="2">
    <citation type="submission" date="2020-04" db="EMBL/GenBank/DDBJ databases">
        <authorList>
            <person name="Hitch T.C.A."/>
            <person name="Wylensek D."/>
            <person name="Clavel T."/>
        </authorList>
    </citation>
    <scope>NUCLEOTIDE SEQUENCE [LARGE SCALE GENOMIC DNA]</scope>
    <source>
        <strain evidence="15 20">Med78_4-601-WT-2</strain>
    </source>
</reference>
<dbReference type="EMBL" id="JABAFD010000020">
    <property type="protein sequence ID" value="NME11182.1"/>
    <property type="molecule type" value="Genomic_DNA"/>
</dbReference>
<comment type="function">
    <text evidence="11">Plays a role in repairing double-strand DNA breaks, probably involving stabilizing or processing branched DNA or blocked replication forks.</text>
</comment>
<organism evidence="15 20">
    <name type="scientific">Paraclostridium bifermentans</name>
    <name type="common">Clostridium bifermentans</name>
    <dbReference type="NCBI Taxonomy" id="1490"/>
    <lineage>
        <taxon>Bacteria</taxon>
        <taxon>Bacillati</taxon>
        <taxon>Bacillota</taxon>
        <taxon>Clostridia</taxon>
        <taxon>Peptostreptococcales</taxon>
        <taxon>Peptostreptococcaceae</taxon>
        <taxon>Paraclostridium</taxon>
    </lineage>
</organism>
<evidence type="ECO:0000256" key="1">
    <source>
        <dbReference type="ARBA" id="ARBA00022723"/>
    </source>
</evidence>
<keyword evidence="5" id="KW-0378">Hydrolase</keyword>
<evidence type="ECO:0000313" key="19">
    <source>
        <dbReference type="Proteomes" id="UP000326961"/>
    </source>
</evidence>
<proteinExistence type="inferred from homology"/>
<keyword evidence="8 11" id="KW-0346">Stress response</keyword>
<dbReference type="InterPro" id="IPR020568">
    <property type="entry name" value="Ribosomal_Su5_D2-typ_SF"/>
</dbReference>
<dbReference type="GO" id="GO:0140664">
    <property type="term" value="F:ATP-dependent DNA damage sensor activity"/>
    <property type="evidence" value="ECO:0007669"/>
    <property type="project" value="InterPro"/>
</dbReference>
<keyword evidence="7 11" id="KW-0067">ATP-binding</keyword>
<dbReference type="PANTHER" id="PTHR32472">
    <property type="entry name" value="DNA REPAIR PROTEIN RADA"/>
    <property type="match status" value="1"/>
</dbReference>